<protein>
    <recommendedName>
        <fullName evidence="4">Protein MIZU-KUSSEI 1</fullName>
    </recommendedName>
</protein>
<accession>A0AAV9AYJ0</accession>
<comment type="caution">
    <text evidence="2">The sequence shown here is derived from an EMBL/GenBank/DDBJ whole genome shotgun (WGS) entry which is preliminary data.</text>
</comment>
<proteinExistence type="predicted"/>
<dbReference type="Proteomes" id="UP001179952">
    <property type="component" value="Unassembled WGS sequence"/>
</dbReference>
<evidence type="ECO:0000313" key="2">
    <source>
        <dbReference type="EMBL" id="KAK1269400.1"/>
    </source>
</evidence>
<evidence type="ECO:0000313" key="3">
    <source>
        <dbReference type="Proteomes" id="UP001179952"/>
    </source>
</evidence>
<dbReference type="NCBIfam" id="TIGR01570">
    <property type="entry name" value="A_thal_3588"/>
    <property type="match status" value="1"/>
</dbReference>
<evidence type="ECO:0000256" key="1">
    <source>
        <dbReference type="SAM" id="MobiDB-lite"/>
    </source>
</evidence>
<keyword evidence="3" id="KW-1185">Reference proteome</keyword>
<name>A0AAV9AYJ0_ACOGR</name>
<reference evidence="2" key="1">
    <citation type="journal article" date="2023" name="Nat. Commun.">
        <title>Diploid and tetraploid genomes of Acorus and the evolution of monocots.</title>
        <authorList>
            <person name="Ma L."/>
            <person name="Liu K.W."/>
            <person name="Li Z."/>
            <person name="Hsiao Y.Y."/>
            <person name="Qi Y."/>
            <person name="Fu T."/>
            <person name="Tang G.D."/>
            <person name="Zhang D."/>
            <person name="Sun W.H."/>
            <person name="Liu D.K."/>
            <person name="Li Y."/>
            <person name="Chen G.Z."/>
            <person name="Liu X.D."/>
            <person name="Liao X.Y."/>
            <person name="Jiang Y.T."/>
            <person name="Yu X."/>
            <person name="Hao Y."/>
            <person name="Huang J."/>
            <person name="Zhao X.W."/>
            <person name="Ke S."/>
            <person name="Chen Y.Y."/>
            <person name="Wu W.L."/>
            <person name="Hsu J.L."/>
            <person name="Lin Y.F."/>
            <person name="Huang M.D."/>
            <person name="Li C.Y."/>
            <person name="Huang L."/>
            <person name="Wang Z.W."/>
            <person name="Zhao X."/>
            <person name="Zhong W.Y."/>
            <person name="Peng D.H."/>
            <person name="Ahmad S."/>
            <person name="Lan S."/>
            <person name="Zhang J.S."/>
            <person name="Tsai W.C."/>
            <person name="Van de Peer Y."/>
            <person name="Liu Z.J."/>
        </authorList>
    </citation>
    <scope>NUCLEOTIDE SEQUENCE</scope>
    <source>
        <strain evidence="2">SCP</strain>
    </source>
</reference>
<dbReference type="EMBL" id="JAUJYN010000006">
    <property type="protein sequence ID" value="KAK1269400.1"/>
    <property type="molecule type" value="Genomic_DNA"/>
</dbReference>
<organism evidence="2 3">
    <name type="scientific">Acorus gramineus</name>
    <name type="common">Dwarf sweet flag</name>
    <dbReference type="NCBI Taxonomy" id="55184"/>
    <lineage>
        <taxon>Eukaryota</taxon>
        <taxon>Viridiplantae</taxon>
        <taxon>Streptophyta</taxon>
        <taxon>Embryophyta</taxon>
        <taxon>Tracheophyta</taxon>
        <taxon>Spermatophyta</taxon>
        <taxon>Magnoliopsida</taxon>
        <taxon>Liliopsida</taxon>
        <taxon>Acoraceae</taxon>
        <taxon>Acorus</taxon>
    </lineage>
</organism>
<dbReference type="PANTHER" id="PTHR31696:SF14">
    <property type="entry name" value="PROTEIN MIZU-KUSSEI 1"/>
    <property type="match status" value="1"/>
</dbReference>
<feature type="region of interest" description="Disordered" evidence="1">
    <location>
        <begin position="1"/>
        <end position="26"/>
    </location>
</feature>
<dbReference type="PANTHER" id="PTHR31696">
    <property type="entry name" value="PROTEIN MIZU-KUSSEI 1"/>
    <property type="match status" value="1"/>
</dbReference>
<dbReference type="GO" id="GO:0010274">
    <property type="term" value="P:hydrotropism"/>
    <property type="evidence" value="ECO:0007669"/>
    <property type="project" value="InterPro"/>
</dbReference>
<reference evidence="2" key="2">
    <citation type="submission" date="2023-06" db="EMBL/GenBank/DDBJ databases">
        <authorList>
            <person name="Ma L."/>
            <person name="Liu K.-W."/>
            <person name="Li Z."/>
            <person name="Hsiao Y.-Y."/>
            <person name="Qi Y."/>
            <person name="Fu T."/>
            <person name="Tang G."/>
            <person name="Zhang D."/>
            <person name="Sun W.-H."/>
            <person name="Liu D.-K."/>
            <person name="Li Y."/>
            <person name="Chen G.-Z."/>
            <person name="Liu X.-D."/>
            <person name="Liao X.-Y."/>
            <person name="Jiang Y.-T."/>
            <person name="Yu X."/>
            <person name="Hao Y."/>
            <person name="Huang J."/>
            <person name="Zhao X.-W."/>
            <person name="Ke S."/>
            <person name="Chen Y.-Y."/>
            <person name="Wu W.-L."/>
            <person name="Hsu J.-L."/>
            <person name="Lin Y.-F."/>
            <person name="Huang M.-D."/>
            <person name="Li C.-Y."/>
            <person name="Huang L."/>
            <person name="Wang Z.-W."/>
            <person name="Zhao X."/>
            <person name="Zhong W.-Y."/>
            <person name="Peng D.-H."/>
            <person name="Ahmad S."/>
            <person name="Lan S."/>
            <person name="Zhang J.-S."/>
            <person name="Tsai W.-C."/>
            <person name="Van De Peer Y."/>
            <person name="Liu Z.-J."/>
        </authorList>
    </citation>
    <scope>NUCLEOTIDE SEQUENCE</scope>
    <source>
        <strain evidence="2">SCP</strain>
        <tissue evidence="2">Leaves</tissue>
    </source>
</reference>
<dbReference type="AlphaFoldDB" id="A0AAV9AYJ0"/>
<gene>
    <name evidence="2" type="ORF">QJS04_geneDACA017567</name>
</gene>
<sequence>MKPHLHKSLSQCKTPSQSSPLPLPPSPPFFSLSMKTILARTPHETSFSKRHFHWRKQTLVGDEAEVEGDPIEPPKTTTYEQKVCTTNVVGGGGGEVKKRRPSAVAVIKLKWALASATLMRQRPRSGPPGLGPRVTGTIYGHRKGHVQLAFQDGPRSGPAFLIELATPTAGLVREMASGMVRVALECDRRARPRPSEDEKPRRLIDEPMWRTYCNGRMRGFASRRECGPSDWRVFNAVEMVSMGAGVLPGLDGPGLDGPGLGEVMYMRAGFDRVVGSKDSEAFYMINPDPKSGGPELSIYLLRV</sequence>
<dbReference type="InterPro" id="IPR006460">
    <property type="entry name" value="MIZ1-like_pln"/>
</dbReference>
<dbReference type="Pfam" id="PF04759">
    <property type="entry name" value="DUF617"/>
    <property type="match status" value="1"/>
</dbReference>
<evidence type="ECO:0008006" key="4">
    <source>
        <dbReference type="Google" id="ProtNLM"/>
    </source>
</evidence>